<organism evidence="1 2">
    <name type="scientific">Pedobacter punctiformis</name>
    <dbReference type="NCBI Taxonomy" id="3004097"/>
    <lineage>
        <taxon>Bacteria</taxon>
        <taxon>Pseudomonadati</taxon>
        <taxon>Bacteroidota</taxon>
        <taxon>Sphingobacteriia</taxon>
        <taxon>Sphingobacteriales</taxon>
        <taxon>Sphingobacteriaceae</taxon>
        <taxon>Pedobacter</taxon>
    </lineage>
</organism>
<protein>
    <submittedName>
        <fullName evidence="1">Uncharacterized protein</fullName>
    </submittedName>
</protein>
<evidence type="ECO:0000313" key="2">
    <source>
        <dbReference type="Proteomes" id="UP001144347"/>
    </source>
</evidence>
<name>A0ABT4LAI6_9SPHI</name>
<dbReference type="Proteomes" id="UP001144347">
    <property type="component" value="Unassembled WGS sequence"/>
</dbReference>
<keyword evidence="2" id="KW-1185">Reference proteome</keyword>
<comment type="caution">
    <text evidence="1">The sequence shown here is derived from an EMBL/GenBank/DDBJ whole genome shotgun (WGS) entry which is preliminary data.</text>
</comment>
<evidence type="ECO:0000313" key="1">
    <source>
        <dbReference type="EMBL" id="MCZ4244936.1"/>
    </source>
</evidence>
<accession>A0ABT4LAI6</accession>
<gene>
    <name evidence="1" type="ORF">O0955_13065</name>
</gene>
<dbReference type="EMBL" id="JAPWGM010000004">
    <property type="protein sequence ID" value="MCZ4244936.1"/>
    <property type="molecule type" value="Genomic_DNA"/>
</dbReference>
<proteinExistence type="predicted"/>
<dbReference type="RefSeq" id="WP_269427989.1">
    <property type="nucleotide sequence ID" value="NZ_JAPWGM010000004.1"/>
</dbReference>
<reference evidence="1" key="1">
    <citation type="submission" date="2022-12" db="EMBL/GenBank/DDBJ databases">
        <title>Genome sequence of HCMS5-2.</title>
        <authorList>
            <person name="Woo H."/>
        </authorList>
    </citation>
    <scope>NUCLEOTIDE SEQUENCE</scope>
    <source>
        <strain evidence="1">HCMS5-2</strain>
    </source>
</reference>
<sequence>MRDKINDLANAINETKSFIVNLSSIEDYGSCNLDTVIVDFTGWKQKEIDYLASVCGLRIGEKMNGWHKGYRFIFFQTNCQASGRTKIVESAAGKLKDLGISSASVWYKTD</sequence>